<dbReference type="PROSITE" id="PS50072">
    <property type="entry name" value="CSA_PPIASE_2"/>
    <property type="match status" value="1"/>
</dbReference>
<keyword evidence="2" id="KW-0697">Rotamase</keyword>
<sequence>MATGGRPQAYGRGGPARAARTQHLKEAAEMGAPAARRAARALRHLAAEAAVRAHARARGGPGSWQAREAAARPALRKAAAGQRVAGDARRRRNAAPLAVCFKDYAVAIAEDGSEQLEPLEGSLGACLRRELRHLRKLGPAAVLGEPRQGQTLKEGNGPWREAADMRVAEAFGQVLPPPWAADARAADVRVGVALDRAQPPPRATDAWAAADESLCKDRLKDQKGKRKFGLDLDEDGGFFEGGLEAPKGQHKRQVGLGLGAGVGASEDRLEYDGQGGGTGFLSARELLEAGPPKSHLLRRQFASAKANPVAVCKTSMGTFKAELYLDKMPVTASNFIALAQEGYYDGIHFHRVIPNFMAQFGCPNAKDATSPRAGTGGPAPQTKYTNLADGSTVTRNAGGCIPDELTEKLSNEPGTLSMRGAPAGG</sequence>
<dbReference type="SUPFAM" id="SSF50891">
    <property type="entry name" value="Cyclophilin-like"/>
    <property type="match status" value="1"/>
</dbReference>
<dbReference type="EMBL" id="CAUYUJ010014864">
    <property type="protein sequence ID" value="CAK0847017.1"/>
    <property type="molecule type" value="Genomic_DNA"/>
</dbReference>
<keyword evidence="3" id="KW-0413">Isomerase</keyword>
<dbReference type="InterPro" id="IPR029000">
    <property type="entry name" value="Cyclophilin-like_dom_sf"/>
</dbReference>
<feature type="region of interest" description="Disordered" evidence="4">
    <location>
        <begin position="368"/>
        <end position="425"/>
    </location>
</feature>
<proteinExistence type="predicted"/>
<dbReference type="PANTHER" id="PTHR45625:SF4">
    <property type="entry name" value="PEPTIDYLPROLYL ISOMERASE DOMAIN AND WD REPEAT-CONTAINING PROTEIN 1"/>
    <property type="match status" value="1"/>
</dbReference>
<evidence type="ECO:0000313" key="7">
    <source>
        <dbReference type="Proteomes" id="UP001189429"/>
    </source>
</evidence>
<comment type="caution">
    <text evidence="6">The sequence shown here is derived from an EMBL/GenBank/DDBJ whole genome shotgun (WGS) entry which is preliminary data.</text>
</comment>
<keyword evidence="7" id="KW-1185">Reference proteome</keyword>
<name>A0ABN9TLY7_9DINO</name>
<feature type="compositionally biased region" description="Low complexity" evidence="4">
    <location>
        <begin position="1"/>
        <end position="21"/>
    </location>
</feature>
<evidence type="ECO:0000256" key="1">
    <source>
        <dbReference type="ARBA" id="ARBA00013194"/>
    </source>
</evidence>
<dbReference type="Gene3D" id="2.40.100.10">
    <property type="entry name" value="Cyclophilin-like"/>
    <property type="match status" value="1"/>
</dbReference>
<dbReference type="Proteomes" id="UP001189429">
    <property type="component" value="Unassembled WGS sequence"/>
</dbReference>
<gene>
    <name evidence="6" type="ORF">PCOR1329_LOCUS40359</name>
</gene>
<dbReference type="InterPro" id="IPR002130">
    <property type="entry name" value="Cyclophilin-type_PPIase_dom"/>
</dbReference>
<dbReference type="PANTHER" id="PTHR45625">
    <property type="entry name" value="PEPTIDYL-PROLYL CIS-TRANS ISOMERASE-RELATED"/>
    <property type="match status" value="1"/>
</dbReference>
<feature type="domain" description="PPIase cyclophilin-type" evidence="5">
    <location>
        <begin position="306"/>
        <end position="425"/>
    </location>
</feature>
<accession>A0ABN9TLY7</accession>
<reference evidence="6" key="1">
    <citation type="submission" date="2023-10" db="EMBL/GenBank/DDBJ databases">
        <authorList>
            <person name="Chen Y."/>
            <person name="Shah S."/>
            <person name="Dougan E. K."/>
            <person name="Thang M."/>
            <person name="Chan C."/>
        </authorList>
    </citation>
    <scope>NUCLEOTIDE SEQUENCE [LARGE SCALE GENOMIC DNA]</scope>
</reference>
<dbReference type="InterPro" id="IPR044666">
    <property type="entry name" value="Cyclophilin_A-like"/>
</dbReference>
<protein>
    <recommendedName>
        <fullName evidence="1">peptidylprolyl isomerase</fullName>
        <ecNumber evidence="1">5.2.1.8</ecNumber>
    </recommendedName>
</protein>
<evidence type="ECO:0000256" key="2">
    <source>
        <dbReference type="ARBA" id="ARBA00023110"/>
    </source>
</evidence>
<evidence type="ECO:0000259" key="5">
    <source>
        <dbReference type="PROSITE" id="PS50072"/>
    </source>
</evidence>
<evidence type="ECO:0000256" key="4">
    <source>
        <dbReference type="SAM" id="MobiDB-lite"/>
    </source>
</evidence>
<dbReference type="PRINTS" id="PR00153">
    <property type="entry name" value="CSAPPISMRASE"/>
</dbReference>
<dbReference type="Pfam" id="PF00160">
    <property type="entry name" value="Pro_isomerase"/>
    <property type="match status" value="1"/>
</dbReference>
<evidence type="ECO:0000256" key="3">
    <source>
        <dbReference type="ARBA" id="ARBA00023235"/>
    </source>
</evidence>
<evidence type="ECO:0000313" key="6">
    <source>
        <dbReference type="EMBL" id="CAK0847017.1"/>
    </source>
</evidence>
<feature type="compositionally biased region" description="Polar residues" evidence="4">
    <location>
        <begin position="382"/>
        <end position="395"/>
    </location>
</feature>
<dbReference type="EC" id="5.2.1.8" evidence="1"/>
<feature type="region of interest" description="Disordered" evidence="4">
    <location>
        <begin position="1"/>
        <end position="32"/>
    </location>
</feature>
<organism evidence="6 7">
    <name type="scientific">Prorocentrum cordatum</name>
    <dbReference type="NCBI Taxonomy" id="2364126"/>
    <lineage>
        <taxon>Eukaryota</taxon>
        <taxon>Sar</taxon>
        <taxon>Alveolata</taxon>
        <taxon>Dinophyceae</taxon>
        <taxon>Prorocentrales</taxon>
        <taxon>Prorocentraceae</taxon>
        <taxon>Prorocentrum</taxon>
    </lineage>
</organism>